<evidence type="ECO:0000256" key="4">
    <source>
        <dbReference type="ARBA" id="ARBA00023136"/>
    </source>
</evidence>
<feature type="domain" description="NfeD integral membrane" evidence="8">
    <location>
        <begin position="249"/>
        <end position="367"/>
    </location>
</feature>
<feature type="transmembrane region" description="Helical" evidence="5">
    <location>
        <begin position="270"/>
        <end position="289"/>
    </location>
</feature>
<evidence type="ECO:0000256" key="5">
    <source>
        <dbReference type="SAM" id="Phobius"/>
    </source>
</evidence>
<feature type="transmembrane region" description="Helical" evidence="5">
    <location>
        <begin position="351"/>
        <end position="371"/>
    </location>
</feature>
<feature type="signal peptide" evidence="6">
    <location>
        <begin position="1"/>
        <end position="29"/>
    </location>
</feature>
<dbReference type="InterPro" id="IPR029045">
    <property type="entry name" value="ClpP/crotonase-like_dom_sf"/>
</dbReference>
<evidence type="ECO:0000259" key="9">
    <source>
        <dbReference type="Pfam" id="PF25145"/>
    </source>
</evidence>
<comment type="caution">
    <text evidence="10">The sequence shown here is derived from an EMBL/GenBank/DDBJ whole genome shotgun (WGS) entry which is preliminary data.</text>
</comment>
<dbReference type="EMBL" id="LGCK01000012">
    <property type="protein sequence ID" value="KPL70967.1"/>
    <property type="molecule type" value="Genomic_DNA"/>
</dbReference>
<dbReference type="Pfam" id="PF24961">
    <property type="entry name" value="NfeD_membrane"/>
    <property type="match status" value="1"/>
</dbReference>
<keyword evidence="4 5" id="KW-0472">Membrane</keyword>
<feature type="chain" id="PRO_5006132930" evidence="6">
    <location>
        <begin position="30"/>
        <end position="446"/>
    </location>
</feature>
<dbReference type="InterPro" id="IPR052165">
    <property type="entry name" value="Membrane_assoc_protease"/>
</dbReference>
<organism evidence="10 11">
    <name type="scientific">Leptolinea tardivitalis</name>
    <dbReference type="NCBI Taxonomy" id="229920"/>
    <lineage>
        <taxon>Bacteria</taxon>
        <taxon>Bacillati</taxon>
        <taxon>Chloroflexota</taxon>
        <taxon>Anaerolineae</taxon>
        <taxon>Anaerolineales</taxon>
        <taxon>Anaerolineaceae</taxon>
        <taxon>Leptolinea</taxon>
    </lineage>
</organism>
<sequence length="446" mass="46774">MKRSFLTRFIRIALILTGLLQLASSLVTAQSNSPQVLLLKYDGPVTSVMVDYISRGIQEAEIQSDAAIILQMNTPGGSIELMNRVVQVIRSSTVPVIVYIAPRGAMAGSAGTIITLAGHLSAMAPETAIGAASPVGPSGEDIGTTMESKVKEILKATVRSLALKRGEKAIRLAESTIESAQAVSASEAVDSGLVDVLADDVPSLLHQLDGRTVQVGETNQKLSLANASVQTFDLSLIEGLLMMLTNPNLLFLLLAIGAQAVLIEISTPGGWVAGFLGVCCIALAIYGMGILPVNLFGLVFMVAAFVLFILDIKAPTHGALTAAGTVSFIVGALVLFNSVRLPGYPAVSVPLVIGTGLTLGVFFFVLVSIGIRAQKKPVIAGIETIIGRTGYCVSDINPEGEVQVAGERWSAGLESHQSSIPRGSRIVVTSVEGLHLRVKQENPEKD</sequence>
<evidence type="ECO:0000256" key="1">
    <source>
        <dbReference type="ARBA" id="ARBA00004141"/>
    </source>
</evidence>
<dbReference type="OrthoDB" id="9806253at2"/>
<dbReference type="InterPro" id="IPR002810">
    <property type="entry name" value="NfeD-like_C"/>
</dbReference>
<accession>A0A0P6X9B0</accession>
<dbReference type="RefSeq" id="WP_062422687.1">
    <property type="nucleotide sequence ID" value="NZ_BBYA01000011.1"/>
</dbReference>
<dbReference type="GO" id="GO:0016020">
    <property type="term" value="C:membrane"/>
    <property type="evidence" value="ECO:0007669"/>
    <property type="project" value="UniProtKB-SubCell"/>
</dbReference>
<dbReference type="PANTHER" id="PTHR33507:SF4">
    <property type="entry name" value="NODULATION COMPETITIVENESS PROTEIN NFED"/>
    <property type="match status" value="1"/>
</dbReference>
<dbReference type="InterPro" id="IPR056738">
    <property type="entry name" value="NfeD1b_N"/>
</dbReference>
<keyword evidence="3 5" id="KW-1133">Transmembrane helix</keyword>
<evidence type="ECO:0000313" key="10">
    <source>
        <dbReference type="EMBL" id="KPL70967.1"/>
    </source>
</evidence>
<dbReference type="AlphaFoldDB" id="A0A0P6X9B0"/>
<dbReference type="Proteomes" id="UP000050430">
    <property type="component" value="Unassembled WGS sequence"/>
</dbReference>
<feature type="domain" description="NfeD1b N-terminal" evidence="9">
    <location>
        <begin position="45"/>
        <end position="195"/>
    </location>
</feature>
<evidence type="ECO:0000313" key="11">
    <source>
        <dbReference type="Proteomes" id="UP000050430"/>
    </source>
</evidence>
<feature type="transmembrane region" description="Helical" evidence="5">
    <location>
        <begin position="240"/>
        <end position="263"/>
    </location>
</feature>
<keyword evidence="6" id="KW-0732">Signal</keyword>
<evidence type="ECO:0000256" key="2">
    <source>
        <dbReference type="ARBA" id="ARBA00022692"/>
    </source>
</evidence>
<dbReference type="InterPro" id="IPR056739">
    <property type="entry name" value="NfeD_membrane"/>
</dbReference>
<dbReference type="PANTHER" id="PTHR33507">
    <property type="entry name" value="INNER MEMBRANE PROTEIN YBBJ"/>
    <property type="match status" value="1"/>
</dbReference>
<dbReference type="InterPro" id="IPR012340">
    <property type="entry name" value="NA-bd_OB-fold"/>
</dbReference>
<gene>
    <name evidence="10" type="ORF">ADM99_11710</name>
</gene>
<evidence type="ECO:0000256" key="3">
    <source>
        <dbReference type="ARBA" id="ARBA00022989"/>
    </source>
</evidence>
<reference evidence="10 11" key="1">
    <citation type="submission" date="2015-07" db="EMBL/GenBank/DDBJ databases">
        <title>Genome sequence of Leptolinea tardivitalis DSM 16556.</title>
        <authorList>
            <person name="Hemp J."/>
            <person name="Ward L.M."/>
            <person name="Pace L.A."/>
            <person name="Fischer W.W."/>
        </authorList>
    </citation>
    <scope>NUCLEOTIDE SEQUENCE [LARGE SCALE GENOMIC DNA]</scope>
    <source>
        <strain evidence="10 11">YMTK-2</strain>
    </source>
</reference>
<feature type="transmembrane region" description="Helical" evidence="5">
    <location>
        <begin position="319"/>
        <end position="339"/>
    </location>
</feature>
<evidence type="ECO:0000259" key="8">
    <source>
        <dbReference type="Pfam" id="PF24961"/>
    </source>
</evidence>
<evidence type="ECO:0000256" key="6">
    <source>
        <dbReference type="SAM" id="SignalP"/>
    </source>
</evidence>
<dbReference type="SUPFAM" id="SSF141322">
    <property type="entry name" value="NfeD domain-like"/>
    <property type="match status" value="1"/>
</dbReference>
<feature type="domain" description="NfeD-like C-terminal" evidence="7">
    <location>
        <begin position="383"/>
        <end position="439"/>
    </location>
</feature>
<evidence type="ECO:0000259" key="7">
    <source>
        <dbReference type="Pfam" id="PF01957"/>
    </source>
</evidence>
<proteinExistence type="predicted"/>
<dbReference type="Pfam" id="PF25145">
    <property type="entry name" value="NfeD1b_N"/>
    <property type="match status" value="1"/>
</dbReference>
<name>A0A0P6X9B0_9CHLR</name>
<dbReference type="Gene3D" id="2.40.50.140">
    <property type="entry name" value="Nucleic acid-binding proteins"/>
    <property type="match status" value="1"/>
</dbReference>
<dbReference type="Pfam" id="PF01957">
    <property type="entry name" value="NfeD"/>
    <property type="match status" value="1"/>
</dbReference>
<feature type="transmembrane region" description="Helical" evidence="5">
    <location>
        <begin position="295"/>
        <end position="312"/>
    </location>
</feature>
<comment type="subcellular location">
    <subcellularLocation>
        <location evidence="1">Membrane</location>
        <topology evidence="1">Multi-pass membrane protein</topology>
    </subcellularLocation>
</comment>
<keyword evidence="11" id="KW-1185">Reference proteome</keyword>
<dbReference type="STRING" id="229920.ADM99_11710"/>
<dbReference type="SUPFAM" id="SSF52096">
    <property type="entry name" value="ClpP/crotonase"/>
    <property type="match status" value="1"/>
</dbReference>
<dbReference type="Gene3D" id="3.90.226.10">
    <property type="entry name" value="2-enoyl-CoA Hydratase, Chain A, domain 1"/>
    <property type="match status" value="1"/>
</dbReference>
<keyword evidence="2 5" id="KW-0812">Transmembrane</keyword>
<protein>
    <submittedName>
        <fullName evidence="10">Uncharacterized protein</fullName>
    </submittedName>
</protein>